<reference evidence="8" key="2">
    <citation type="submission" date="2008-08" db="EMBL/GenBank/DDBJ databases">
        <authorList>
            <consortium name="Diatom Consortium"/>
            <person name="Grigoriev I."/>
            <person name="Grimwood J."/>
            <person name="Kuo A."/>
            <person name="Otillar R.P."/>
            <person name="Salamov A."/>
            <person name="Detter J.C."/>
            <person name="Lindquist E."/>
            <person name="Shapiro H."/>
            <person name="Lucas S."/>
            <person name="Glavina del Rio T."/>
            <person name="Pitluck S."/>
            <person name="Rokhsar D."/>
            <person name="Bowler C."/>
        </authorList>
    </citation>
    <scope>GENOME REANNOTATION</scope>
    <source>
        <strain evidence="8">CCAP 1055/1</strain>
    </source>
</reference>
<evidence type="ECO:0008006" key="9">
    <source>
        <dbReference type="Google" id="ProtNLM"/>
    </source>
</evidence>
<dbReference type="STRING" id="556484.B7FYQ9"/>
<dbReference type="RefSeq" id="XP_002180017.1">
    <property type="nucleotide sequence ID" value="XM_002179981.1"/>
</dbReference>
<dbReference type="GO" id="GO:0016020">
    <property type="term" value="C:membrane"/>
    <property type="evidence" value="ECO:0007669"/>
    <property type="project" value="UniProtKB-SubCell"/>
</dbReference>
<evidence type="ECO:0000256" key="6">
    <source>
        <dbReference type="RuleBase" id="RU363053"/>
    </source>
</evidence>
<keyword evidence="3" id="KW-0812">Transmembrane</keyword>
<organism evidence="7 8">
    <name type="scientific">Phaeodactylum tricornutum (strain CCAP 1055/1)</name>
    <dbReference type="NCBI Taxonomy" id="556484"/>
    <lineage>
        <taxon>Eukaryota</taxon>
        <taxon>Sar</taxon>
        <taxon>Stramenopiles</taxon>
        <taxon>Ochrophyta</taxon>
        <taxon>Bacillariophyta</taxon>
        <taxon>Bacillariophyceae</taxon>
        <taxon>Bacillariophycidae</taxon>
        <taxon>Naviculales</taxon>
        <taxon>Phaeodactylaceae</taxon>
        <taxon>Phaeodactylum</taxon>
    </lineage>
</organism>
<evidence type="ECO:0000256" key="1">
    <source>
        <dbReference type="ARBA" id="ARBA00004141"/>
    </source>
</evidence>
<evidence type="ECO:0000313" key="7">
    <source>
        <dbReference type="EMBL" id="EEC48208.1"/>
    </source>
</evidence>
<dbReference type="GeneID" id="7200813"/>
<evidence type="ECO:0000313" key="8">
    <source>
        <dbReference type="Proteomes" id="UP000000759"/>
    </source>
</evidence>
<accession>B7FYQ9</accession>
<dbReference type="EMBL" id="CM000611">
    <property type="protein sequence ID" value="EEC48208.1"/>
    <property type="molecule type" value="Genomic_DNA"/>
</dbReference>
<dbReference type="AlphaFoldDB" id="B7FYQ9"/>
<dbReference type="PANTHER" id="PTHR11266:SF104">
    <property type="entry name" value="MPV17-LIKE PROTEIN"/>
    <property type="match status" value="1"/>
</dbReference>
<evidence type="ECO:0000256" key="3">
    <source>
        <dbReference type="ARBA" id="ARBA00022692"/>
    </source>
</evidence>
<dbReference type="OrthoDB" id="430207at2759"/>
<reference evidence="7 8" key="1">
    <citation type="journal article" date="2008" name="Nature">
        <title>The Phaeodactylum genome reveals the evolutionary history of diatom genomes.</title>
        <authorList>
            <person name="Bowler C."/>
            <person name="Allen A.E."/>
            <person name="Badger J.H."/>
            <person name="Grimwood J."/>
            <person name="Jabbari K."/>
            <person name="Kuo A."/>
            <person name="Maheswari U."/>
            <person name="Martens C."/>
            <person name="Maumus F."/>
            <person name="Otillar R.P."/>
            <person name="Rayko E."/>
            <person name="Salamov A."/>
            <person name="Vandepoele K."/>
            <person name="Beszteri B."/>
            <person name="Gruber A."/>
            <person name="Heijde M."/>
            <person name="Katinka M."/>
            <person name="Mock T."/>
            <person name="Valentin K."/>
            <person name="Verret F."/>
            <person name="Berges J.A."/>
            <person name="Brownlee C."/>
            <person name="Cadoret J.P."/>
            <person name="Chiovitti A."/>
            <person name="Choi C.J."/>
            <person name="Coesel S."/>
            <person name="De Martino A."/>
            <person name="Detter J.C."/>
            <person name="Durkin C."/>
            <person name="Falciatore A."/>
            <person name="Fournet J."/>
            <person name="Haruta M."/>
            <person name="Huysman M.J."/>
            <person name="Jenkins B.D."/>
            <person name="Jiroutova K."/>
            <person name="Jorgensen R.E."/>
            <person name="Joubert Y."/>
            <person name="Kaplan A."/>
            <person name="Kroger N."/>
            <person name="Kroth P.G."/>
            <person name="La Roche J."/>
            <person name="Lindquist E."/>
            <person name="Lommer M."/>
            <person name="Martin-Jezequel V."/>
            <person name="Lopez P.J."/>
            <person name="Lucas S."/>
            <person name="Mangogna M."/>
            <person name="McGinnis K."/>
            <person name="Medlin L.K."/>
            <person name="Montsant A."/>
            <person name="Oudot-Le Secq M.P."/>
            <person name="Napoli C."/>
            <person name="Obornik M."/>
            <person name="Parker M.S."/>
            <person name="Petit J.L."/>
            <person name="Porcel B.M."/>
            <person name="Poulsen N."/>
            <person name="Robison M."/>
            <person name="Rychlewski L."/>
            <person name="Rynearson T.A."/>
            <person name="Schmutz J."/>
            <person name="Shapiro H."/>
            <person name="Siaut M."/>
            <person name="Stanley M."/>
            <person name="Sussman M.R."/>
            <person name="Taylor A.R."/>
            <person name="Vardi A."/>
            <person name="von Dassow P."/>
            <person name="Vyverman W."/>
            <person name="Willis A."/>
            <person name="Wyrwicz L.S."/>
            <person name="Rokhsar D.S."/>
            <person name="Weissenbach J."/>
            <person name="Armbrust E.V."/>
            <person name="Green B.R."/>
            <person name="Van de Peer Y."/>
            <person name="Grigoriev I.V."/>
        </authorList>
    </citation>
    <scope>NUCLEOTIDE SEQUENCE [LARGE SCALE GENOMIC DNA]</scope>
    <source>
        <strain evidence="7 8">CCAP 1055/1</strain>
    </source>
</reference>
<dbReference type="Pfam" id="PF04117">
    <property type="entry name" value="Mpv17_PMP22"/>
    <property type="match status" value="1"/>
</dbReference>
<dbReference type="InParanoid" id="B7FYQ9"/>
<dbReference type="PaxDb" id="2850-Phatr12262"/>
<feature type="non-terminal residue" evidence="7">
    <location>
        <position position="1"/>
    </location>
</feature>
<comment type="similarity">
    <text evidence="2 6">Belongs to the peroxisomal membrane protein PXMP2/4 family.</text>
</comment>
<evidence type="ECO:0000256" key="2">
    <source>
        <dbReference type="ARBA" id="ARBA00006824"/>
    </source>
</evidence>
<sequence>YESHLHARPVVTKMFTGSLLWGIGDAVAQIVPFLSAGKDSVDGVTAFTYDWPRTTRAAFFGFAIHAPLSHLHFNFLEWMTIRLKVQGLAIPIFKAFMEQFVYWSWFSNSLYHGAMGAMQGQNASQIYDRIANVLWETQLAQWKFWIPIQLVNFQFTPVRHQLNVVLVTSIAWTALLS</sequence>
<protein>
    <recommendedName>
        <fullName evidence="9">Peroxisomal membrane protein</fullName>
    </recommendedName>
</protein>
<proteinExistence type="inferred from homology"/>
<keyword evidence="5" id="KW-0472">Membrane</keyword>
<gene>
    <name evidence="7" type="ORF">PHATRDRAFT_12262</name>
</gene>
<evidence type="ECO:0000256" key="4">
    <source>
        <dbReference type="ARBA" id="ARBA00022989"/>
    </source>
</evidence>
<dbReference type="Proteomes" id="UP000000759">
    <property type="component" value="Chromosome 8"/>
</dbReference>
<dbReference type="KEGG" id="pti:PHATRDRAFT_12262"/>
<feature type="non-terminal residue" evidence="7">
    <location>
        <position position="177"/>
    </location>
</feature>
<keyword evidence="8" id="KW-1185">Reference proteome</keyword>
<dbReference type="HOGENOM" id="CLU_910499_0_0_1"/>
<keyword evidence="4" id="KW-1133">Transmembrane helix</keyword>
<dbReference type="GO" id="GO:0005737">
    <property type="term" value="C:cytoplasm"/>
    <property type="evidence" value="ECO:0007669"/>
    <property type="project" value="TreeGrafter"/>
</dbReference>
<comment type="subcellular location">
    <subcellularLocation>
        <location evidence="1">Membrane</location>
        <topology evidence="1">Multi-pass membrane protein</topology>
    </subcellularLocation>
</comment>
<name>B7FYQ9_PHATC</name>
<dbReference type="PANTHER" id="PTHR11266">
    <property type="entry name" value="PEROXISOMAL MEMBRANE PROTEIN 2, PXMP2 MPV17"/>
    <property type="match status" value="1"/>
</dbReference>
<dbReference type="InterPro" id="IPR007248">
    <property type="entry name" value="Mpv17_PMP22"/>
</dbReference>
<dbReference type="eggNOG" id="KOG1944">
    <property type="taxonomic scope" value="Eukaryota"/>
</dbReference>
<evidence type="ECO:0000256" key="5">
    <source>
        <dbReference type="ARBA" id="ARBA00023136"/>
    </source>
</evidence>